<keyword evidence="5" id="KW-1185">Reference proteome</keyword>
<dbReference type="EMBL" id="JBHRSL010000002">
    <property type="protein sequence ID" value="MFC3051372.1"/>
    <property type="molecule type" value="Genomic_DNA"/>
</dbReference>
<dbReference type="Proteomes" id="UP001595444">
    <property type="component" value="Unassembled WGS sequence"/>
</dbReference>
<organism evidence="4 5">
    <name type="scientific">Kordiimonas pumila</name>
    <dbReference type="NCBI Taxonomy" id="2161677"/>
    <lineage>
        <taxon>Bacteria</taxon>
        <taxon>Pseudomonadati</taxon>
        <taxon>Pseudomonadota</taxon>
        <taxon>Alphaproteobacteria</taxon>
        <taxon>Kordiimonadales</taxon>
        <taxon>Kordiimonadaceae</taxon>
        <taxon>Kordiimonas</taxon>
    </lineage>
</organism>
<evidence type="ECO:0000256" key="2">
    <source>
        <dbReference type="SAM" id="SignalP"/>
    </source>
</evidence>
<evidence type="ECO:0000313" key="4">
    <source>
        <dbReference type="EMBL" id="MFC3051372.1"/>
    </source>
</evidence>
<dbReference type="Pfam" id="PF13505">
    <property type="entry name" value="OMP_b-brl"/>
    <property type="match status" value="1"/>
</dbReference>
<dbReference type="InterPro" id="IPR027385">
    <property type="entry name" value="Beta-barrel_OMP"/>
</dbReference>
<feature type="signal peptide" evidence="2">
    <location>
        <begin position="1"/>
        <end position="23"/>
    </location>
</feature>
<feature type="domain" description="Outer membrane protein beta-barrel" evidence="3">
    <location>
        <begin position="13"/>
        <end position="179"/>
    </location>
</feature>
<comment type="caution">
    <text evidence="4">The sequence shown here is derived from an EMBL/GenBank/DDBJ whole genome shotgun (WGS) entry which is preliminary data.</text>
</comment>
<sequence>MSITKTIIAASIVSLTAATATLAQDGKYFDGSYVGIEGGLDWTELAIDSNSDNSLYYGGVIGFRNQMDSGIVTGIEGSFGDTGYKNDLTGTHSNYEWSASLILGKAFGQDGTNLLYGKAGYVRTNFDATPADDDSYGEGGWRFGGGYERAVNERLSMRLGADYTTYGNDENAWQTKAGVLVSF</sequence>
<keyword evidence="1 2" id="KW-0732">Signal</keyword>
<dbReference type="RefSeq" id="WP_194211571.1">
    <property type="nucleotide sequence ID" value="NZ_CP061205.1"/>
</dbReference>
<evidence type="ECO:0000313" key="5">
    <source>
        <dbReference type="Proteomes" id="UP001595444"/>
    </source>
</evidence>
<evidence type="ECO:0000256" key="1">
    <source>
        <dbReference type="ARBA" id="ARBA00022729"/>
    </source>
</evidence>
<reference evidence="5" key="1">
    <citation type="journal article" date="2019" name="Int. J. Syst. Evol. Microbiol.">
        <title>The Global Catalogue of Microorganisms (GCM) 10K type strain sequencing project: providing services to taxonomists for standard genome sequencing and annotation.</title>
        <authorList>
            <consortium name="The Broad Institute Genomics Platform"/>
            <consortium name="The Broad Institute Genome Sequencing Center for Infectious Disease"/>
            <person name="Wu L."/>
            <person name="Ma J."/>
        </authorList>
    </citation>
    <scope>NUCLEOTIDE SEQUENCE [LARGE SCALE GENOMIC DNA]</scope>
    <source>
        <strain evidence="5">KCTC 62164</strain>
    </source>
</reference>
<dbReference type="Gene3D" id="2.40.160.20">
    <property type="match status" value="1"/>
</dbReference>
<name>A0ABV7D417_9PROT</name>
<accession>A0ABV7D417</accession>
<proteinExistence type="predicted"/>
<protein>
    <submittedName>
        <fullName evidence="4">Outer membrane protein</fullName>
    </submittedName>
</protein>
<dbReference type="InterPro" id="IPR011250">
    <property type="entry name" value="OMP/PagP_B-barrel"/>
</dbReference>
<gene>
    <name evidence="4" type="ORF">ACFOKA_05600</name>
</gene>
<feature type="chain" id="PRO_5046948906" evidence="2">
    <location>
        <begin position="24"/>
        <end position="183"/>
    </location>
</feature>
<evidence type="ECO:0000259" key="3">
    <source>
        <dbReference type="Pfam" id="PF13505"/>
    </source>
</evidence>
<dbReference type="SUPFAM" id="SSF56925">
    <property type="entry name" value="OMPA-like"/>
    <property type="match status" value="1"/>
</dbReference>